<keyword evidence="2" id="KW-0812">Transmembrane</keyword>
<protein>
    <submittedName>
        <fullName evidence="3">Uncharacterized protein</fullName>
    </submittedName>
</protein>
<name>A0ABN2EH82_9ACTN</name>
<proteinExistence type="predicted"/>
<organism evidence="3 4">
    <name type="scientific">Kribbella hippodromi</name>
    <dbReference type="NCBI Taxonomy" id="434347"/>
    <lineage>
        <taxon>Bacteria</taxon>
        <taxon>Bacillati</taxon>
        <taxon>Actinomycetota</taxon>
        <taxon>Actinomycetes</taxon>
        <taxon>Propionibacteriales</taxon>
        <taxon>Kribbellaceae</taxon>
        <taxon>Kribbella</taxon>
    </lineage>
</organism>
<feature type="transmembrane region" description="Helical" evidence="2">
    <location>
        <begin position="112"/>
        <end position="132"/>
    </location>
</feature>
<feature type="region of interest" description="Disordered" evidence="1">
    <location>
        <begin position="148"/>
        <end position="205"/>
    </location>
</feature>
<gene>
    <name evidence="3" type="ORF">GCM10009804_71860</name>
</gene>
<dbReference type="RefSeq" id="WP_344241072.1">
    <property type="nucleotide sequence ID" value="NZ_BAAAPH010000036.1"/>
</dbReference>
<feature type="compositionally biased region" description="Low complexity" evidence="1">
    <location>
        <begin position="152"/>
        <end position="163"/>
    </location>
</feature>
<comment type="caution">
    <text evidence="3">The sequence shown here is derived from an EMBL/GenBank/DDBJ whole genome shotgun (WGS) entry which is preliminary data.</text>
</comment>
<dbReference type="Proteomes" id="UP001501705">
    <property type="component" value="Unassembled WGS sequence"/>
</dbReference>
<feature type="compositionally biased region" description="Low complexity" evidence="1">
    <location>
        <begin position="177"/>
        <end position="192"/>
    </location>
</feature>
<evidence type="ECO:0000256" key="1">
    <source>
        <dbReference type="SAM" id="MobiDB-lite"/>
    </source>
</evidence>
<evidence type="ECO:0000313" key="4">
    <source>
        <dbReference type="Proteomes" id="UP001501705"/>
    </source>
</evidence>
<reference evidence="3 4" key="1">
    <citation type="journal article" date="2019" name="Int. J. Syst. Evol. Microbiol.">
        <title>The Global Catalogue of Microorganisms (GCM) 10K type strain sequencing project: providing services to taxonomists for standard genome sequencing and annotation.</title>
        <authorList>
            <consortium name="The Broad Institute Genomics Platform"/>
            <consortium name="The Broad Institute Genome Sequencing Center for Infectious Disease"/>
            <person name="Wu L."/>
            <person name="Ma J."/>
        </authorList>
    </citation>
    <scope>NUCLEOTIDE SEQUENCE [LARGE SCALE GENOMIC DNA]</scope>
    <source>
        <strain evidence="3 4">JCM 15572</strain>
    </source>
</reference>
<evidence type="ECO:0000256" key="2">
    <source>
        <dbReference type="SAM" id="Phobius"/>
    </source>
</evidence>
<keyword evidence="2" id="KW-0472">Membrane</keyword>
<feature type="transmembrane region" description="Helical" evidence="2">
    <location>
        <begin position="72"/>
        <end position="92"/>
    </location>
</feature>
<feature type="transmembrane region" description="Helical" evidence="2">
    <location>
        <begin position="7"/>
        <end position="26"/>
    </location>
</feature>
<keyword evidence="4" id="KW-1185">Reference proteome</keyword>
<dbReference type="EMBL" id="BAAAPH010000036">
    <property type="protein sequence ID" value="GAA1605268.1"/>
    <property type="molecule type" value="Genomic_DNA"/>
</dbReference>
<keyword evidence="2" id="KW-1133">Transmembrane helix</keyword>
<feature type="transmembrane region" description="Helical" evidence="2">
    <location>
        <begin position="46"/>
        <end position="65"/>
    </location>
</feature>
<evidence type="ECO:0000313" key="3">
    <source>
        <dbReference type="EMBL" id="GAA1605268.1"/>
    </source>
</evidence>
<accession>A0ABN2EH82</accession>
<sequence length="205" mass="22067">MVKPLPALGFVIGIPVAYAGIVAAQYATTRLLLRMQTYRFDASHTLPWIAMMVAIALVLGGLMIVRSIGPGVTAGAGAFLSVVGLVMVLLPPPQAFELSDYFRVPGSKFNNGVMLFDGSFIVLGIPLLLVGIRRCVLDAKLAKLPQGPGALQNPGYQQQNQWGGYPGQPQPQDYRPHQPGQPQHSGQPQHPGQQPPQYPGQQPRQ</sequence>